<sequence length="171" mass="17949">MAHRLIFTNTPSINYSLSQKFVVGSGVGSRNRSVYRALKNRASNSAQGKPCCIGNNTSSSGGVGCVLTPNDLPGTFDDFGDFTLNRNYTILSNCTLNIGTINFIIPAGITLINDGIIINRGVIFVIINNIIGDGILNNNGTLYLCVGGTIFPALPTPNVTGNGNIVNGCPP</sequence>
<name>A0A6C0HGW3_9ZZZZ</name>
<reference evidence="1" key="1">
    <citation type="journal article" date="2020" name="Nature">
        <title>Giant virus diversity and host interactions through global metagenomics.</title>
        <authorList>
            <person name="Schulz F."/>
            <person name="Roux S."/>
            <person name="Paez-Espino D."/>
            <person name="Jungbluth S."/>
            <person name="Walsh D.A."/>
            <person name="Denef V.J."/>
            <person name="McMahon K.D."/>
            <person name="Konstantinidis K.T."/>
            <person name="Eloe-Fadrosh E.A."/>
            <person name="Kyrpides N.C."/>
            <person name="Woyke T."/>
        </authorList>
    </citation>
    <scope>NUCLEOTIDE SEQUENCE</scope>
    <source>
        <strain evidence="1">GVMAG-M-3300023184-101</strain>
    </source>
</reference>
<dbReference type="EMBL" id="MN739949">
    <property type="protein sequence ID" value="QHT79385.1"/>
    <property type="molecule type" value="Genomic_DNA"/>
</dbReference>
<proteinExistence type="predicted"/>
<evidence type="ECO:0000313" key="1">
    <source>
        <dbReference type="EMBL" id="QHT79385.1"/>
    </source>
</evidence>
<organism evidence="1">
    <name type="scientific">viral metagenome</name>
    <dbReference type="NCBI Taxonomy" id="1070528"/>
    <lineage>
        <taxon>unclassified sequences</taxon>
        <taxon>metagenomes</taxon>
        <taxon>organismal metagenomes</taxon>
    </lineage>
</organism>
<protein>
    <submittedName>
        <fullName evidence="1">Uncharacterized protein</fullName>
    </submittedName>
</protein>
<dbReference type="AlphaFoldDB" id="A0A6C0HGW3"/>
<accession>A0A6C0HGW3</accession>